<evidence type="ECO:0000313" key="1">
    <source>
        <dbReference type="EMBL" id="KAJ8940508.1"/>
    </source>
</evidence>
<dbReference type="AlphaFoldDB" id="A0AAV8XN65"/>
<evidence type="ECO:0000313" key="2">
    <source>
        <dbReference type="Proteomes" id="UP001162156"/>
    </source>
</evidence>
<sequence length="113" mass="13468">MSVDDTLLKVYEFLQRVAVGLEQIVWDQEDKQGQFTKEFSEAEQHLRNVLCELQMAIIDHGLKMRPDITRDVMKDGNRNVDITESKARDWMIFREYMNILEYIIKAFTHMNKL</sequence>
<accession>A0AAV8XN65</accession>
<comment type="caution">
    <text evidence="1">The sequence shown here is derived from an EMBL/GenBank/DDBJ whole genome shotgun (WGS) entry which is preliminary data.</text>
</comment>
<dbReference type="EMBL" id="JANEYF010002975">
    <property type="protein sequence ID" value="KAJ8940508.1"/>
    <property type="molecule type" value="Genomic_DNA"/>
</dbReference>
<organism evidence="1 2">
    <name type="scientific">Rhamnusium bicolor</name>
    <dbReference type="NCBI Taxonomy" id="1586634"/>
    <lineage>
        <taxon>Eukaryota</taxon>
        <taxon>Metazoa</taxon>
        <taxon>Ecdysozoa</taxon>
        <taxon>Arthropoda</taxon>
        <taxon>Hexapoda</taxon>
        <taxon>Insecta</taxon>
        <taxon>Pterygota</taxon>
        <taxon>Neoptera</taxon>
        <taxon>Endopterygota</taxon>
        <taxon>Coleoptera</taxon>
        <taxon>Polyphaga</taxon>
        <taxon>Cucujiformia</taxon>
        <taxon>Chrysomeloidea</taxon>
        <taxon>Cerambycidae</taxon>
        <taxon>Lepturinae</taxon>
        <taxon>Rhagiini</taxon>
        <taxon>Rhamnusium</taxon>
    </lineage>
</organism>
<keyword evidence="2" id="KW-1185">Reference proteome</keyword>
<dbReference type="Proteomes" id="UP001162156">
    <property type="component" value="Unassembled WGS sequence"/>
</dbReference>
<name>A0AAV8XN65_9CUCU</name>
<proteinExistence type="predicted"/>
<reference evidence="1" key="1">
    <citation type="journal article" date="2023" name="Insect Mol. Biol.">
        <title>Genome sequencing provides insights into the evolution of gene families encoding plant cell wall-degrading enzymes in longhorned beetles.</title>
        <authorList>
            <person name="Shin N.R."/>
            <person name="Okamura Y."/>
            <person name="Kirsch R."/>
            <person name="Pauchet Y."/>
        </authorList>
    </citation>
    <scope>NUCLEOTIDE SEQUENCE</scope>
    <source>
        <strain evidence="1">RBIC_L_NR</strain>
    </source>
</reference>
<protein>
    <submittedName>
        <fullName evidence="1">Uncharacterized protein</fullName>
    </submittedName>
</protein>
<gene>
    <name evidence="1" type="ORF">NQ314_010704</name>
</gene>